<evidence type="ECO:0000313" key="4">
    <source>
        <dbReference type="Proteomes" id="UP001499987"/>
    </source>
</evidence>
<protein>
    <recommendedName>
        <fullName evidence="5">DUF3040 domain-containing protein</fullName>
    </recommendedName>
</protein>
<evidence type="ECO:0000256" key="1">
    <source>
        <dbReference type="SAM" id="MobiDB-lite"/>
    </source>
</evidence>
<dbReference type="EMBL" id="BAAALD010000052">
    <property type="protein sequence ID" value="GAA1100442.1"/>
    <property type="molecule type" value="Genomic_DNA"/>
</dbReference>
<keyword evidence="2" id="KW-0812">Transmembrane</keyword>
<evidence type="ECO:0000256" key="2">
    <source>
        <dbReference type="SAM" id="Phobius"/>
    </source>
</evidence>
<proteinExistence type="predicted"/>
<evidence type="ECO:0000313" key="3">
    <source>
        <dbReference type="EMBL" id="GAA1100442.1"/>
    </source>
</evidence>
<dbReference type="Proteomes" id="UP001499987">
    <property type="component" value="Unassembled WGS sequence"/>
</dbReference>
<feature type="transmembrane region" description="Helical" evidence="2">
    <location>
        <begin position="114"/>
        <end position="133"/>
    </location>
</feature>
<gene>
    <name evidence="3" type="ORF">GCM10009663_48880</name>
</gene>
<keyword evidence="2" id="KW-0472">Membrane</keyword>
<reference evidence="3 4" key="1">
    <citation type="journal article" date="2019" name="Int. J. Syst. Evol. Microbiol.">
        <title>The Global Catalogue of Microorganisms (GCM) 10K type strain sequencing project: providing services to taxonomists for standard genome sequencing and annotation.</title>
        <authorList>
            <consortium name="The Broad Institute Genomics Platform"/>
            <consortium name="The Broad Institute Genome Sequencing Center for Infectious Disease"/>
            <person name="Wu L."/>
            <person name="Ma J."/>
        </authorList>
    </citation>
    <scope>NUCLEOTIDE SEQUENCE [LARGE SCALE GENOMIC DNA]</scope>
    <source>
        <strain evidence="3 4">JCM 13002</strain>
    </source>
</reference>
<organism evidence="3 4">
    <name type="scientific">Kitasatospora arboriphila</name>
    <dbReference type="NCBI Taxonomy" id="258052"/>
    <lineage>
        <taxon>Bacteria</taxon>
        <taxon>Bacillati</taxon>
        <taxon>Actinomycetota</taxon>
        <taxon>Actinomycetes</taxon>
        <taxon>Kitasatosporales</taxon>
        <taxon>Streptomycetaceae</taxon>
        <taxon>Kitasatospora</taxon>
    </lineage>
</organism>
<sequence length="200" mass="21288">MRPQGGAPRPLPPPARPVLDRPGRPSACPGVRRLGCPPRRVPAVRAFRVRAALVGGRRADVSEEERPVGTRCCRSVDPEFASGGAEHVTVGGEEYLTICHLAGGEAMALRSARFWGAVVVVSAALAVVVGYLAGGPRTVWMVAAVETLLVMAHVGRRFRAKAHPRPTGEGPGAAHCERCRRAQERLELRASSAGRAVRDQ</sequence>
<evidence type="ECO:0008006" key="5">
    <source>
        <dbReference type="Google" id="ProtNLM"/>
    </source>
</evidence>
<feature type="region of interest" description="Disordered" evidence="1">
    <location>
        <begin position="1"/>
        <end position="31"/>
    </location>
</feature>
<name>A0ABN1TTU1_9ACTN</name>
<accession>A0ABN1TTU1</accession>
<keyword evidence="2" id="KW-1133">Transmembrane helix</keyword>
<comment type="caution">
    <text evidence="3">The sequence shown here is derived from an EMBL/GenBank/DDBJ whole genome shotgun (WGS) entry which is preliminary data.</text>
</comment>
<feature type="transmembrane region" description="Helical" evidence="2">
    <location>
        <begin position="139"/>
        <end position="155"/>
    </location>
</feature>
<keyword evidence="4" id="KW-1185">Reference proteome</keyword>